<sequence>MNNSSVLLLVVIGVLATTNIALVFTRSRNSGNVSATQLRAHIADATRTSLIEAGRILDEATALRLQTATTSIEAQSRATTISINDILNPVKEALARLSGSVIDLENKRVEAYSRLDQQVQNTATVLESLRHETVTLSSAMRRHDTRGRWGELQLRRIIEMIGMTERVSFVEQKQQVGEGAGKPDVTVLLPGGRVLYIDSKTPMEAFFKANEATDFNERQSHFVAHAQAVKSHIKTLTQRSYSQDQQSLDYVIMFLPTEPSLSSACEVFPDLIEVAANSGVILTSPTSLIALLSNISMLWQEETRAKNAQEILKESIDLHSRLKVFVSHISSLGENLGKSVAHFNKAVGSFDNRVMPAARRVEELAGIREPIQTLSPIDSTPMSSRFDSNLIDDE</sequence>
<gene>
    <name evidence="4" type="ORF">UFOPK3770_00569</name>
</gene>
<dbReference type="InterPro" id="IPR003798">
    <property type="entry name" value="DNA_recombination_RmuC"/>
</dbReference>
<keyword evidence="1" id="KW-0175">Coiled coil</keyword>
<feature type="region of interest" description="Disordered" evidence="3">
    <location>
        <begin position="374"/>
        <end position="394"/>
    </location>
</feature>
<protein>
    <submittedName>
        <fullName evidence="4">Unannotated protein</fullName>
    </submittedName>
</protein>
<reference evidence="4" key="1">
    <citation type="submission" date="2020-05" db="EMBL/GenBank/DDBJ databases">
        <authorList>
            <person name="Chiriac C."/>
            <person name="Salcher M."/>
            <person name="Ghai R."/>
            <person name="Kavagutti S V."/>
        </authorList>
    </citation>
    <scope>NUCLEOTIDE SEQUENCE</scope>
</reference>
<organism evidence="4">
    <name type="scientific">freshwater metagenome</name>
    <dbReference type="NCBI Taxonomy" id="449393"/>
    <lineage>
        <taxon>unclassified sequences</taxon>
        <taxon>metagenomes</taxon>
        <taxon>ecological metagenomes</taxon>
    </lineage>
</organism>
<accession>A0A6J5Z661</accession>
<proteinExistence type="predicted"/>
<evidence type="ECO:0000256" key="1">
    <source>
        <dbReference type="ARBA" id="ARBA00023054"/>
    </source>
</evidence>
<name>A0A6J5Z661_9ZZZZ</name>
<dbReference type="EMBL" id="CAESAJ010000045">
    <property type="protein sequence ID" value="CAB4335989.1"/>
    <property type="molecule type" value="Genomic_DNA"/>
</dbReference>
<evidence type="ECO:0000313" key="4">
    <source>
        <dbReference type="EMBL" id="CAB4335989.1"/>
    </source>
</evidence>
<evidence type="ECO:0000256" key="2">
    <source>
        <dbReference type="ARBA" id="ARBA00023172"/>
    </source>
</evidence>
<dbReference type="Pfam" id="PF02646">
    <property type="entry name" value="RmuC"/>
    <property type="match status" value="1"/>
</dbReference>
<dbReference type="PANTHER" id="PTHR30563:SF0">
    <property type="entry name" value="DNA RECOMBINATION PROTEIN RMUC"/>
    <property type="match status" value="1"/>
</dbReference>
<dbReference type="PANTHER" id="PTHR30563">
    <property type="entry name" value="DNA RECOMBINATION PROTEIN RMUC"/>
    <property type="match status" value="1"/>
</dbReference>
<dbReference type="AlphaFoldDB" id="A0A6J5Z661"/>
<dbReference type="GO" id="GO:0006310">
    <property type="term" value="P:DNA recombination"/>
    <property type="evidence" value="ECO:0007669"/>
    <property type="project" value="UniProtKB-KW"/>
</dbReference>
<keyword evidence="2" id="KW-0233">DNA recombination</keyword>
<evidence type="ECO:0000256" key="3">
    <source>
        <dbReference type="SAM" id="MobiDB-lite"/>
    </source>
</evidence>
<feature type="compositionally biased region" description="Polar residues" evidence="3">
    <location>
        <begin position="374"/>
        <end position="387"/>
    </location>
</feature>